<dbReference type="InterPro" id="IPR011146">
    <property type="entry name" value="HIT-like"/>
</dbReference>
<keyword evidence="1" id="KW-0547">Nucleotide-binding</keyword>
<dbReference type="AlphaFoldDB" id="A0A381QG86"/>
<dbReference type="InterPro" id="IPR039383">
    <property type="entry name" value="FHIT"/>
</dbReference>
<proteinExistence type="predicted"/>
<dbReference type="PANTHER" id="PTHR42997:SF1">
    <property type="entry name" value="AP-4-A PHOSPHORYLASE"/>
    <property type="match status" value="1"/>
</dbReference>
<name>A0A381QG86_9ZZZZ</name>
<reference evidence="3" key="1">
    <citation type="submission" date="2018-05" db="EMBL/GenBank/DDBJ databases">
        <authorList>
            <person name="Lanie J.A."/>
            <person name="Ng W.-L."/>
            <person name="Kazmierczak K.M."/>
            <person name="Andrzejewski T.M."/>
            <person name="Davidsen T.M."/>
            <person name="Wayne K.J."/>
            <person name="Tettelin H."/>
            <person name="Glass J.I."/>
            <person name="Rusch D."/>
            <person name="Podicherti R."/>
            <person name="Tsui H.-C.T."/>
            <person name="Winkler M.E."/>
        </authorList>
    </citation>
    <scope>NUCLEOTIDE SEQUENCE</scope>
</reference>
<evidence type="ECO:0000313" key="3">
    <source>
        <dbReference type="EMBL" id="SUZ77077.1"/>
    </source>
</evidence>
<dbReference type="Gene3D" id="3.30.428.10">
    <property type="entry name" value="HIT-like"/>
    <property type="match status" value="1"/>
</dbReference>
<feature type="domain" description="HIT" evidence="2">
    <location>
        <begin position="22"/>
        <end position="132"/>
    </location>
</feature>
<evidence type="ECO:0000256" key="1">
    <source>
        <dbReference type="ARBA" id="ARBA00022741"/>
    </source>
</evidence>
<dbReference type="PANTHER" id="PTHR42997">
    <property type="entry name" value="HIT FAMILY HYDROLASE"/>
    <property type="match status" value="1"/>
</dbReference>
<dbReference type="CDD" id="cd01275">
    <property type="entry name" value="FHIT"/>
    <property type="match status" value="1"/>
</dbReference>
<evidence type="ECO:0000259" key="2">
    <source>
        <dbReference type="PROSITE" id="PS51084"/>
    </source>
</evidence>
<sequence length="164" mass="18713">MDKLWAPWRIKYIRAPKEKGCVFCTKSEPGDDRDNLVLFRGENSFILMNLYPYSNGHLMIVPYQHTSETTDLSRTTNTEIMTLVNQSMEILKTTMKAEGFNFGANLGKAAGAGIEEHLHYHVVPRWTGDTNFMPVLGHAKVMVEGLQETWDILIPHFNKLQESV</sequence>
<dbReference type="SUPFAM" id="SSF54197">
    <property type="entry name" value="HIT-like"/>
    <property type="match status" value="1"/>
</dbReference>
<dbReference type="InterPro" id="IPR036265">
    <property type="entry name" value="HIT-like_sf"/>
</dbReference>
<accession>A0A381QG86</accession>
<protein>
    <recommendedName>
        <fullName evidence="2">HIT domain-containing protein</fullName>
    </recommendedName>
</protein>
<dbReference type="PROSITE" id="PS51084">
    <property type="entry name" value="HIT_2"/>
    <property type="match status" value="1"/>
</dbReference>
<dbReference type="InterPro" id="IPR052908">
    <property type="entry name" value="AP-4-A_phosphorylase"/>
</dbReference>
<gene>
    <name evidence="3" type="ORF">METZ01_LOCUS29931</name>
</gene>
<organism evidence="3">
    <name type="scientific">marine metagenome</name>
    <dbReference type="NCBI Taxonomy" id="408172"/>
    <lineage>
        <taxon>unclassified sequences</taxon>
        <taxon>metagenomes</taxon>
        <taxon>ecological metagenomes</taxon>
    </lineage>
</organism>
<dbReference type="GO" id="GO:0000166">
    <property type="term" value="F:nucleotide binding"/>
    <property type="evidence" value="ECO:0007669"/>
    <property type="project" value="UniProtKB-KW"/>
</dbReference>
<dbReference type="EMBL" id="UINC01001302">
    <property type="protein sequence ID" value="SUZ77077.1"/>
    <property type="molecule type" value="Genomic_DNA"/>
</dbReference>
<dbReference type="Pfam" id="PF01230">
    <property type="entry name" value="HIT"/>
    <property type="match status" value="1"/>
</dbReference>
<dbReference type="GO" id="GO:0003824">
    <property type="term" value="F:catalytic activity"/>
    <property type="evidence" value="ECO:0007669"/>
    <property type="project" value="InterPro"/>
</dbReference>